<organism evidence="2 3">
    <name type="scientific">Candidatus Amphirhobacter heronislandensis</name>
    <dbReference type="NCBI Taxonomy" id="1732024"/>
    <lineage>
        <taxon>Bacteria</taxon>
        <taxon>Pseudomonadati</taxon>
        <taxon>Pseudomonadota</taxon>
        <taxon>Gammaproteobacteria</taxon>
        <taxon>Candidatus Tethybacterales</taxon>
        <taxon>Candidatus Tethybacteraceae</taxon>
        <taxon>Candidatus Amphirhobacter</taxon>
    </lineage>
</organism>
<evidence type="ECO:0000313" key="3">
    <source>
        <dbReference type="Proteomes" id="UP000604381"/>
    </source>
</evidence>
<dbReference type="InterPro" id="IPR025420">
    <property type="entry name" value="DUF4143"/>
</dbReference>
<gene>
    <name evidence="2" type="ORF">ISN26_01670</name>
</gene>
<accession>A0A930UBC9</accession>
<evidence type="ECO:0000259" key="1">
    <source>
        <dbReference type="SMART" id="SM00382"/>
    </source>
</evidence>
<dbReference type="Pfam" id="PF13635">
    <property type="entry name" value="DUF4143"/>
    <property type="match status" value="1"/>
</dbReference>
<feature type="domain" description="AAA+ ATPase" evidence="1">
    <location>
        <begin position="20"/>
        <end position="196"/>
    </location>
</feature>
<reference evidence="2" key="1">
    <citation type="submission" date="2020-10" db="EMBL/GenBank/DDBJ databases">
        <title>An improved Amphimedon queenslandica hologenome assembly reveals how three proteobacterial symbionts can extend the metabolic phenotypic of their marine sponge host.</title>
        <authorList>
            <person name="Degnan B."/>
            <person name="Degnan S."/>
            <person name="Xiang X."/>
        </authorList>
    </citation>
    <scope>NUCLEOTIDE SEQUENCE</scope>
    <source>
        <strain evidence="2">AqS2</strain>
    </source>
</reference>
<dbReference type="SMART" id="SM00382">
    <property type="entry name" value="AAA"/>
    <property type="match status" value="1"/>
</dbReference>
<name>A0A930UBC9_9GAMM</name>
<dbReference type="PANTHER" id="PTHR43566">
    <property type="entry name" value="CONSERVED PROTEIN"/>
    <property type="match status" value="1"/>
</dbReference>
<evidence type="ECO:0000313" key="2">
    <source>
        <dbReference type="EMBL" id="MBF2734790.1"/>
    </source>
</evidence>
<sequence length="402" mass="44224">MATQHVARRHKEEVLRRLKQVPAVALLGQPQTGKTAIGRAIAAEANGIYLDCQDWETGKMLAGGGLREFAVRNAGKLIVLDEFHQQMGLLEDLSGAIDEHRREGTGNGCFLLLGYGSIRDANRADASLEGRVSCVQLNPLDVLDLSGAGEEEVEMLWLRGGLPASFAAADDASSFEIRSDLNRNILSDEIIEEGMRVGYTQLRKLSVLLAHSQGRPLNVMEICRIMTLNPRTVRKFVDGHRKRLLARALPAYYRHAKKRLKNTPKFYYRDSGLLHELLGVKTAAALKAHEMAAMSWEGFVIENILCQLPEEAAARASYYGAAGGAEVDLVIERPGIGLWAIEIKKSVKRAPSRGFHSACRDLEPARRFVVHGGSLGCYKDRNGVEHMSLPDMCREAAAAFAP</sequence>
<protein>
    <submittedName>
        <fullName evidence="2">ATP-binding protein</fullName>
    </submittedName>
</protein>
<keyword evidence="2" id="KW-0067">ATP-binding</keyword>
<keyword evidence="2" id="KW-0547">Nucleotide-binding</keyword>
<dbReference type="InterPro" id="IPR027417">
    <property type="entry name" value="P-loop_NTPase"/>
</dbReference>
<dbReference type="InterPro" id="IPR003593">
    <property type="entry name" value="AAA+_ATPase"/>
</dbReference>
<comment type="caution">
    <text evidence="2">The sequence shown here is derived from an EMBL/GenBank/DDBJ whole genome shotgun (WGS) entry which is preliminary data.</text>
</comment>
<dbReference type="Proteomes" id="UP000604381">
    <property type="component" value="Unassembled WGS sequence"/>
</dbReference>
<dbReference type="Pfam" id="PF13173">
    <property type="entry name" value="AAA_14"/>
    <property type="match status" value="1"/>
</dbReference>
<dbReference type="PANTHER" id="PTHR43566:SF2">
    <property type="entry name" value="DUF4143 DOMAIN-CONTAINING PROTEIN"/>
    <property type="match status" value="1"/>
</dbReference>
<keyword evidence="3" id="KW-1185">Reference proteome</keyword>
<dbReference type="InterPro" id="IPR041682">
    <property type="entry name" value="AAA_14"/>
</dbReference>
<dbReference type="AlphaFoldDB" id="A0A930UBC9"/>
<dbReference type="EMBL" id="JADHEI010000028">
    <property type="protein sequence ID" value="MBF2734790.1"/>
    <property type="molecule type" value="Genomic_DNA"/>
</dbReference>
<dbReference type="Gene3D" id="3.40.50.300">
    <property type="entry name" value="P-loop containing nucleotide triphosphate hydrolases"/>
    <property type="match status" value="1"/>
</dbReference>
<dbReference type="GO" id="GO:0005524">
    <property type="term" value="F:ATP binding"/>
    <property type="evidence" value="ECO:0007669"/>
    <property type="project" value="UniProtKB-KW"/>
</dbReference>
<dbReference type="SUPFAM" id="SSF52540">
    <property type="entry name" value="P-loop containing nucleoside triphosphate hydrolases"/>
    <property type="match status" value="1"/>
</dbReference>
<proteinExistence type="predicted"/>